<dbReference type="InterPro" id="IPR040626">
    <property type="entry name" value="Pepdidase_M14_N"/>
</dbReference>
<dbReference type="PANTHER" id="PTHR12756:SF11">
    <property type="entry name" value="CYTOSOLIC CARBOXYPEPTIDASE 1"/>
    <property type="match status" value="1"/>
</dbReference>
<keyword evidence="4" id="KW-0963">Cytoplasm</keyword>
<dbReference type="CDD" id="cd06906">
    <property type="entry name" value="M14_Nna1"/>
    <property type="match status" value="1"/>
</dbReference>
<feature type="region of interest" description="Disordered" evidence="15">
    <location>
        <begin position="771"/>
        <end position="820"/>
    </location>
</feature>
<evidence type="ECO:0000256" key="9">
    <source>
        <dbReference type="ARBA" id="ARBA00022833"/>
    </source>
</evidence>
<dbReference type="InterPro" id="IPR016024">
    <property type="entry name" value="ARM-type_fold"/>
</dbReference>
<dbReference type="InterPro" id="IPR000834">
    <property type="entry name" value="Peptidase_M14"/>
</dbReference>
<feature type="domain" description="Peptidase M14" evidence="17">
    <location>
        <begin position="1132"/>
        <end position="1422"/>
    </location>
</feature>
<organism>
    <name type="scientific">Branchiostoma floridae</name>
    <name type="common">Florida lancelet</name>
    <name type="synonym">Amphioxus</name>
    <dbReference type="NCBI Taxonomy" id="7739"/>
    <lineage>
        <taxon>Eukaryota</taxon>
        <taxon>Metazoa</taxon>
        <taxon>Chordata</taxon>
        <taxon>Cephalochordata</taxon>
        <taxon>Leptocardii</taxon>
        <taxon>Amphioxiformes</taxon>
        <taxon>Branchiostomatidae</taxon>
        <taxon>Branchiostoma</taxon>
    </lineage>
</organism>
<keyword evidence="7" id="KW-0479">Metal-binding</keyword>
<evidence type="ECO:0000256" key="3">
    <source>
        <dbReference type="ARBA" id="ARBA00005988"/>
    </source>
</evidence>
<dbReference type="Gene3D" id="2.60.40.3120">
    <property type="match status" value="1"/>
</dbReference>
<evidence type="ECO:0000256" key="13">
    <source>
        <dbReference type="ARBA" id="ARBA00029302"/>
    </source>
</evidence>
<sequence length="1537" mass="173400">MRATATLPLFLVFLVTLWKDVNSRPAKVNMYDLLYEDGPLWEASSAEATFPDYGSGSTEVDSNIDLVDEAKNDESSFDLSENDFSGAAARHRRVRRSLIGRYKSHCRRRHGSNGSGQYDRFRSTGGKTGQQARRKARTPSEGYNNGGHPVVVQTKRDPKCRSRWCSMAYFLRKVKAYGFWKKNHGQAKSRAKNMDFIDWNTLEAMPCKSSKRPHQQVRVYVLASHLLNGPSLSRGGQRSRRRSNPSPSPPDMSGKQTQEGSRLSSVLQSLERQIVTKTYDVEQVRYLTSKVLHFVQTQEKVRKDIMQRGSHGLEVLLATLERSTDTSVSQNVVAILSELVCSGSTKRASILATSGACQVLLRELVRTARESPVCEEHLLSLHSILAKIGQKDRKFAVKARLCGTLSITLGLVRNHPHSSKILTPTMQVLKLYAANVVNASLLGKSGAVSIVFRVMTACGKKYTSILKLALDTLALLMKSKTNGGRAVAQGGVPVLLGMFYDLHRLDVRHRQTNVKKAILTVLKNITNLKTGRRAFIQAEGIRILHTTSQETLNCKALEPVINLSSIIMRKCFPKQQLPLLTLNSTYKYHLPGSGGDTGDGPQGILPQILEGKDLNFYLLKVEILSLLYAPIEFEQEEKEDVLLPESRPPSQEREERPRTAEEIFGYEKFFPELREFRLPSSLGHTAHDRRCSEPTRPPPPIYIPTAGTDSSHLGMRDHHVTQSWSQVPHSAHAKIDNECSLPSIPKHGLTANRYSDPDFVAHELNSIRLSDEETFPSMDRRSIGSSHSNSTSSGFSSGGGSRESTSSDWRGGKSVRENVGPYHDVEQGSDSAHGSFFLPHLTAAYSSAADGENSRAGSRTSYSDKSSAFQSHMQYNRNGLDFFDYPKVYARFARRVRSVVPFNKLAYPDLAGHVSPDYAELQTSREFGVQRRRVFEDIDRLIHPKKIINRVIYDLDNGIGCGSDSSREEGQGASLLMEDNRPSAFADEAWTDVLRFNSQFESGNLRKAVQIRKYEYDLILNSDINTNHHHQWFYFEVSGMREDVSYTFNIVNCEKANSQFNFGMQPVMYSVLEAVNGQPGWVRAGKNICYYKNHFARSAAVTGGQKGKSYYTFSFSVKFPHRDDICYFAYHYPFTYSTMLTNLQRLESCVDYSSIYYRQQTLCDSLGGNPCPVLTITARPDIGNKESLVEFNNRQYIFLSARVHPGESNSSWVMNGTLDFLLSDDVVARQLRETYIFKIIPMLNPDGVINGSHRVSLSGDDLNRCYLYPSPEIHPTIYHTKGLLQYLKLIGKLPLVYCDYHGHSRKKNVFMYGCSQGQDESEGKENQNPGLMEEEDNAMTALPRILDHFAQQFCWQNCNFAVEKSKEGTGRVVVWRMGVNRSYTMESTYCGCDQGRYKGLQISTEHLEEMGRRFCEALLKLHQPDIYRPAPLPTDTMDLSIYGYAYKNSRRDKSSQAAGEARFDSSTPSQEEEDQEETDDLEEHLGCHGNYSDADGEDTVYDNQEDFFDVMEPEEEAFTTDRQPKQRNSDSWRDVLV</sequence>
<reference evidence="18" key="1">
    <citation type="journal article" date="2008" name="Nature">
        <title>The amphioxus genome and the evolution of the chordate karyotype.</title>
        <authorList>
            <consortium name="US DOE Joint Genome Institute (JGI-PGF)"/>
            <person name="Putnam N.H."/>
            <person name="Butts T."/>
            <person name="Ferrier D.E.K."/>
            <person name="Furlong R.F."/>
            <person name="Hellsten U."/>
            <person name="Kawashima T."/>
            <person name="Robinson-Rechavi M."/>
            <person name="Shoguchi E."/>
            <person name="Terry A."/>
            <person name="Yu J.-K."/>
            <person name="Benito-Gutierrez E.L."/>
            <person name="Dubchak I."/>
            <person name="Garcia-Fernandez J."/>
            <person name="Gibson-Brown J.J."/>
            <person name="Grigoriev I.V."/>
            <person name="Horton A.C."/>
            <person name="de Jong P.J."/>
            <person name="Jurka J."/>
            <person name="Kapitonov V.V."/>
            <person name="Kohara Y."/>
            <person name="Kuroki Y."/>
            <person name="Lindquist E."/>
            <person name="Lucas S."/>
            <person name="Osoegawa K."/>
            <person name="Pennacchio L.A."/>
            <person name="Salamov A.A."/>
            <person name="Satou Y."/>
            <person name="Sauka-Spengler T."/>
            <person name="Schmutz J."/>
            <person name="Shin-I T."/>
            <person name="Toyoda A."/>
            <person name="Bronner-Fraser M."/>
            <person name="Fujiyama A."/>
            <person name="Holland L.Z."/>
            <person name="Holland P.W.H."/>
            <person name="Satoh N."/>
            <person name="Rokhsar D.S."/>
        </authorList>
    </citation>
    <scope>NUCLEOTIDE SEQUENCE [LARGE SCALE GENOMIC DNA]</scope>
    <source>
        <strain evidence="18">S238N-H82</strain>
        <tissue evidence="18">Testes</tissue>
    </source>
</reference>
<keyword evidence="10" id="KW-0482">Metalloprotease</keyword>
<evidence type="ECO:0000256" key="4">
    <source>
        <dbReference type="ARBA" id="ARBA00022490"/>
    </source>
</evidence>
<evidence type="ECO:0000259" key="17">
    <source>
        <dbReference type="PROSITE" id="PS52035"/>
    </source>
</evidence>
<evidence type="ECO:0000256" key="16">
    <source>
        <dbReference type="SAM" id="SignalP"/>
    </source>
</evidence>
<dbReference type="InterPro" id="IPR033852">
    <property type="entry name" value="CBPC1/4"/>
</dbReference>
<gene>
    <name evidence="18" type="ORF">BRAFLDRAFT_97032</name>
</gene>
<dbReference type="EMBL" id="GG666657">
    <property type="protein sequence ID" value="EEN45544.1"/>
    <property type="molecule type" value="Genomic_DNA"/>
</dbReference>
<dbReference type="Gene3D" id="3.40.630.10">
    <property type="entry name" value="Zn peptidases"/>
    <property type="match status" value="1"/>
</dbReference>
<dbReference type="SUPFAM" id="SSF53187">
    <property type="entry name" value="Zn-dependent exopeptidases"/>
    <property type="match status" value="1"/>
</dbReference>
<evidence type="ECO:0000256" key="2">
    <source>
        <dbReference type="ARBA" id="ARBA00004514"/>
    </source>
</evidence>
<keyword evidence="6" id="KW-0645">Protease</keyword>
<feature type="active site" description="Proton donor/acceptor" evidence="14">
    <location>
        <position position="1386"/>
    </location>
</feature>
<keyword evidence="9" id="KW-0862">Zinc</keyword>
<feature type="region of interest" description="Disordered" evidence="15">
    <location>
        <begin position="228"/>
        <end position="262"/>
    </location>
</feature>
<feature type="chain" id="PRO_5002936700" description="tubulin-glutamate carboxypeptidase" evidence="16">
    <location>
        <begin position="24"/>
        <end position="1537"/>
    </location>
</feature>
<evidence type="ECO:0000256" key="5">
    <source>
        <dbReference type="ARBA" id="ARBA00022645"/>
    </source>
</evidence>
<dbReference type="InterPro" id="IPR050821">
    <property type="entry name" value="Cytosolic_carboxypeptidase"/>
</dbReference>
<dbReference type="FunCoup" id="C3ZPH5">
    <property type="interactions" value="189"/>
</dbReference>
<proteinExistence type="inferred from homology"/>
<evidence type="ECO:0000256" key="15">
    <source>
        <dbReference type="SAM" id="MobiDB-lite"/>
    </source>
</evidence>
<evidence type="ECO:0000256" key="12">
    <source>
        <dbReference type="ARBA" id="ARBA00026108"/>
    </source>
</evidence>
<comment type="subcellular location">
    <subcellularLocation>
        <location evidence="2">Cytoplasm</location>
        <location evidence="2">Cytosol</location>
    </subcellularLocation>
</comment>
<feature type="compositionally biased region" description="Acidic residues" evidence="15">
    <location>
        <begin position="1494"/>
        <end position="1518"/>
    </location>
</feature>
<dbReference type="Pfam" id="PF00246">
    <property type="entry name" value="Peptidase_M14"/>
    <property type="match status" value="1"/>
</dbReference>
<dbReference type="GO" id="GO:0008270">
    <property type="term" value="F:zinc ion binding"/>
    <property type="evidence" value="ECO:0007669"/>
    <property type="project" value="InterPro"/>
</dbReference>
<dbReference type="eggNOG" id="KOG3641">
    <property type="taxonomic scope" value="Eukaryota"/>
</dbReference>
<feature type="compositionally biased region" description="Acidic residues" evidence="15">
    <location>
        <begin position="1470"/>
        <end position="1482"/>
    </location>
</feature>
<comment type="cofactor">
    <cofactor evidence="1">
        <name>Zn(2+)</name>
        <dbReference type="ChEBI" id="CHEBI:29105"/>
    </cofactor>
</comment>
<dbReference type="Pfam" id="PF18027">
    <property type="entry name" value="Pepdidase_M14_N"/>
    <property type="match status" value="1"/>
</dbReference>
<accession>C3ZPH5</accession>
<comment type="similarity">
    <text evidence="3 14">Belongs to the peptidase M14 family.</text>
</comment>
<evidence type="ECO:0000256" key="11">
    <source>
        <dbReference type="ARBA" id="ARBA00024524"/>
    </source>
</evidence>
<evidence type="ECO:0000256" key="6">
    <source>
        <dbReference type="ARBA" id="ARBA00022670"/>
    </source>
</evidence>
<comment type="catalytic activity">
    <reaction evidence="13">
        <text>(L-glutamyl)(n+1)-gamma-L-glutamyl-L-glutamyl-[protein] + H2O = (L-glutamyl)(n)-gamma-L-glutamyl-L-glutamyl-[protein] + L-glutamate</text>
        <dbReference type="Rhea" id="RHEA:60004"/>
        <dbReference type="Rhea" id="RHEA-COMP:15519"/>
        <dbReference type="Rhea" id="RHEA-COMP:15675"/>
        <dbReference type="ChEBI" id="CHEBI:15377"/>
        <dbReference type="ChEBI" id="CHEBI:29985"/>
        <dbReference type="ChEBI" id="CHEBI:143623"/>
    </reaction>
    <physiologicalReaction direction="left-to-right" evidence="13">
        <dbReference type="Rhea" id="RHEA:60005"/>
    </physiologicalReaction>
</comment>
<dbReference type="GO" id="GO:0005829">
    <property type="term" value="C:cytosol"/>
    <property type="evidence" value="ECO:0007669"/>
    <property type="project" value="UniProtKB-SubCell"/>
</dbReference>
<evidence type="ECO:0000256" key="8">
    <source>
        <dbReference type="ARBA" id="ARBA00022801"/>
    </source>
</evidence>
<dbReference type="InParanoid" id="C3ZPH5"/>
<dbReference type="Gene3D" id="1.25.10.10">
    <property type="entry name" value="Leucine-rich Repeat Variant"/>
    <property type="match status" value="1"/>
</dbReference>
<dbReference type="GO" id="GO:0006508">
    <property type="term" value="P:proteolysis"/>
    <property type="evidence" value="ECO:0007669"/>
    <property type="project" value="UniProtKB-KW"/>
</dbReference>
<feature type="region of interest" description="Disordered" evidence="15">
    <location>
        <begin position="106"/>
        <end position="154"/>
    </location>
</feature>
<dbReference type="SUPFAM" id="SSF48371">
    <property type="entry name" value="ARM repeat"/>
    <property type="match status" value="1"/>
</dbReference>
<feature type="signal peptide" evidence="16">
    <location>
        <begin position="1"/>
        <end position="23"/>
    </location>
</feature>
<evidence type="ECO:0000256" key="1">
    <source>
        <dbReference type="ARBA" id="ARBA00001947"/>
    </source>
</evidence>
<dbReference type="EC" id="3.4.17.24" evidence="12"/>
<keyword evidence="8" id="KW-0378">Hydrolase</keyword>
<dbReference type="PROSITE" id="PS52035">
    <property type="entry name" value="PEPTIDASE_M14"/>
    <property type="match status" value="1"/>
</dbReference>
<feature type="compositionally biased region" description="Basic and acidic residues" evidence="15">
    <location>
        <begin position="1522"/>
        <end position="1537"/>
    </location>
</feature>
<dbReference type="InterPro" id="IPR011989">
    <property type="entry name" value="ARM-like"/>
</dbReference>
<feature type="region of interest" description="Disordered" evidence="15">
    <location>
        <begin position="1452"/>
        <end position="1537"/>
    </location>
</feature>
<keyword evidence="16" id="KW-0732">Signal</keyword>
<comment type="catalytic activity">
    <reaction evidence="11">
        <text>C-terminal L-alpha-aminoacyl-L-glutamyl-L-glutamyl-[tubulin] + H2O = C-terminal L-alpha-aminoacyl-L-glutamyl-[tubulin] + L-glutamate</text>
        <dbReference type="Rhea" id="RHEA:63792"/>
        <dbReference type="Rhea" id="RHEA-COMP:16435"/>
        <dbReference type="Rhea" id="RHEA-COMP:16436"/>
        <dbReference type="ChEBI" id="CHEBI:15377"/>
        <dbReference type="ChEBI" id="CHEBI:29985"/>
        <dbReference type="ChEBI" id="CHEBI:149555"/>
        <dbReference type="ChEBI" id="CHEBI:149556"/>
        <dbReference type="EC" id="3.4.17.24"/>
    </reaction>
    <physiologicalReaction direction="left-to-right" evidence="11">
        <dbReference type="Rhea" id="RHEA:63793"/>
    </physiologicalReaction>
</comment>
<name>C3ZPH5_BRAFL</name>
<evidence type="ECO:0000256" key="14">
    <source>
        <dbReference type="PROSITE-ProRule" id="PRU01379"/>
    </source>
</evidence>
<protein>
    <recommendedName>
        <fullName evidence="12">tubulin-glutamate carboxypeptidase</fullName>
        <ecNumber evidence="12">3.4.17.24</ecNumber>
    </recommendedName>
</protein>
<feature type="compositionally biased region" description="Low complexity" evidence="15">
    <location>
        <begin position="783"/>
        <end position="795"/>
    </location>
</feature>
<dbReference type="PANTHER" id="PTHR12756">
    <property type="entry name" value="CYTOSOLIC CARBOXYPEPTIDASE"/>
    <property type="match status" value="1"/>
</dbReference>
<dbReference type="GO" id="GO:0004181">
    <property type="term" value="F:metallocarboxypeptidase activity"/>
    <property type="evidence" value="ECO:0007669"/>
    <property type="project" value="InterPro"/>
</dbReference>
<evidence type="ECO:0000313" key="18">
    <source>
        <dbReference type="EMBL" id="EEN45544.1"/>
    </source>
</evidence>
<evidence type="ECO:0000256" key="10">
    <source>
        <dbReference type="ARBA" id="ARBA00023049"/>
    </source>
</evidence>
<feature type="region of interest" description="Disordered" evidence="15">
    <location>
        <begin position="638"/>
        <end position="658"/>
    </location>
</feature>
<dbReference type="Pfam" id="PF25571">
    <property type="entry name" value="TPR_CCP1_N"/>
    <property type="match status" value="1"/>
</dbReference>
<evidence type="ECO:0000256" key="7">
    <source>
        <dbReference type="ARBA" id="ARBA00022723"/>
    </source>
</evidence>
<keyword evidence="5" id="KW-0121">Carboxypeptidase</keyword>
<feature type="region of interest" description="Disordered" evidence="15">
    <location>
        <begin position="684"/>
        <end position="714"/>
    </location>
</feature>
<dbReference type="FunFam" id="2.60.40.3120:FF:000001">
    <property type="entry name" value="cytosolic carboxypeptidase 1 isoform X1"/>
    <property type="match status" value="1"/>
</dbReference>